<comment type="caution">
    <text evidence="3">The sequence shown here is derived from an EMBL/GenBank/DDBJ whole genome shotgun (WGS) entry which is preliminary data.</text>
</comment>
<dbReference type="AlphaFoldDB" id="A0A8H6HXL3"/>
<evidence type="ECO:0000313" key="4">
    <source>
        <dbReference type="Proteomes" id="UP000521943"/>
    </source>
</evidence>
<feature type="coiled-coil region" evidence="1">
    <location>
        <begin position="616"/>
        <end position="647"/>
    </location>
</feature>
<feature type="compositionally biased region" description="Basic and acidic residues" evidence="2">
    <location>
        <begin position="41"/>
        <end position="67"/>
    </location>
</feature>
<evidence type="ECO:0000256" key="1">
    <source>
        <dbReference type="SAM" id="Coils"/>
    </source>
</evidence>
<feature type="region of interest" description="Disordered" evidence="2">
    <location>
        <begin position="228"/>
        <end position="260"/>
    </location>
</feature>
<feature type="compositionally biased region" description="Polar residues" evidence="2">
    <location>
        <begin position="228"/>
        <end position="246"/>
    </location>
</feature>
<feature type="region of interest" description="Disordered" evidence="2">
    <location>
        <begin position="442"/>
        <end position="490"/>
    </location>
</feature>
<keyword evidence="1" id="KW-0175">Coiled coil</keyword>
<dbReference type="Proteomes" id="UP000521943">
    <property type="component" value="Unassembled WGS sequence"/>
</dbReference>
<reference evidence="3 4" key="1">
    <citation type="submission" date="2020-07" db="EMBL/GenBank/DDBJ databases">
        <title>Comparative genomics of pyrophilous fungi reveals a link between fire events and developmental genes.</title>
        <authorList>
            <consortium name="DOE Joint Genome Institute"/>
            <person name="Steindorff A.S."/>
            <person name="Carver A."/>
            <person name="Calhoun S."/>
            <person name="Stillman K."/>
            <person name="Liu H."/>
            <person name="Lipzen A."/>
            <person name="Pangilinan J."/>
            <person name="Labutti K."/>
            <person name="Bruns T.D."/>
            <person name="Grigoriev I.V."/>
        </authorList>
    </citation>
    <scope>NUCLEOTIDE SEQUENCE [LARGE SCALE GENOMIC DNA]</scope>
    <source>
        <strain evidence="3 4">CBS 144469</strain>
    </source>
</reference>
<name>A0A8H6HXL3_9AGAR</name>
<sequence length="681" mass="77003">MRAPEKAQSATETIDISDIGHASPDSQGDARASMLNQPPTERIKPEEEDNHPTEERLRTKDTTAKERKRERHRQWKARQAYLDVSWERMDDAATCDKCRQFGVRCFRAIHADVNQDTNAPNAQRVLIGDKFYSRCEECRIRGRKCEIIGRNGDEDSEGEELEDAAQGPCDVRSARVKRERRASEDSVQQVNIGGRPLWKWRRIETASANLKPKEEAPAMFVNRFPPAQRQTRTRQANAVASSSKTTARAPKSKHTTNLGNAEGRLRELEKHHEFIRAELDAQREAQRDLWVTLADLEGPSGDSFDDDGGLDTRIRGVLEAPILRSRRPKWNQVSRNFAPLDGYALSLFKWLHGFPGTTTAGSVGLSSRLSSISESHLIGLLVLQAPCPPPFSYPCTNMRASIRQAFQGSPEEIDAEIRGLQAKEKDQLATLSQLISQRSNLEKLKRKAEEDEKAAERAQAERNRKNVAHSQTQSPKQTRKRPSAKELQLNARDATWDRMGPDGTCERCKERGIRCLRMEVEKHRSVWATNVQRVRIGNKIYSKCRDCKLHSGKCQIIEVVEDSSDSDADVVELAPVGAKRKGKAVLKDGSNGRAAKWKRNVIVKQEIPEASGSGVRANLEGQVNILAAKLEREQEELREELAVLRMQQVGLQAVLSQFERRMEGRKLYISVYPNFRTWDLL</sequence>
<dbReference type="OrthoDB" id="3074261at2759"/>
<keyword evidence="4" id="KW-1185">Reference proteome</keyword>
<dbReference type="EMBL" id="JACGCI010000031">
    <property type="protein sequence ID" value="KAF6755100.1"/>
    <property type="molecule type" value="Genomic_DNA"/>
</dbReference>
<proteinExistence type="predicted"/>
<accession>A0A8H6HXL3</accession>
<evidence type="ECO:0000313" key="3">
    <source>
        <dbReference type="EMBL" id="KAF6755100.1"/>
    </source>
</evidence>
<gene>
    <name evidence="3" type="ORF">DFP72DRAFT_1122724</name>
</gene>
<feature type="region of interest" description="Disordered" evidence="2">
    <location>
        <begin position="1"/>
        <end position="74"/>
    </location>
</feature>
<evidence type="ECO:0000256" key="2">
    <source>
        <dbReference type="SAM" id="MobiDB-lite"/>
    </source>
</evidence>
<protein>
    <submittedName>
        <fullName evidence="3">Uncharacterized protein</fullName>
    </submittedName>
</protein>
<feature type="compositionally biased region" description="Basic and acidic residues" evidence="2">
    <location>
        <begin position="442"/>
        <end position="464"/>
    </location>
</feature>
<organism evidence="3 4">
    <name type="scientific">Ephemerocybe angulata</name>
    <dbReference type="NCBI Taxonomy" id="980116"/>
    <lineage>
        <taxon>Eukaryota</taxon>
        <taxon>Fungi</taxon>
        <taxon>Dikarya</taxon>
        <taxon>Basidiomycota</taxon>
        <taxon>Agaricomycotina</taxon>
        <taxon>Agaricomycetes</taxon>
        <taxon>Agaricomycetidae</taxon>
        <taxon>Agaricales</taxon>
        <taxon>Agaricineae</taxon>
        <taxon>Psathyrellaceae</taxon>
        <taxon>Ephemerocybe</taxon>
    </lineage>
</organism>